<gene>
    <name evidence="2" type="ORF">C8N38_12610</name>
</gene>
<protein>
    <submittedName>
        <fullName evidence="2">TniQ protein</fullName>
    </submittedName>
</protein>
<sequence length="565" mass="63019">MTFCSDVGIDYGQLMNGAPAEIERLATLGGADHRILQFWSPRLVRDGWFELGHARLKFTCLQRTNARVCPVCIFEARQQRERASGVHLGLWQLESIRTCHLHGCLLEPLTPLGHGRDAFDIVRLLQGYSPPQPTCVDEEERQLETWLAGRIGTGRGSGWFDELPIHVAAQTAENLGALMTLGADAKRSEISAHDWLRAGNAGYAVMRNGLDAILATLREIQSLTPIDARLHRHRFGLFYNWLRDRDEDSAFDIIRDSVRKYIWSNFPVTEGSIILGVPAPEQRVHTPATAATISGVSRWKIEKHLIRRGIAWPRDNGQGVHLHAYPSAETISQITAQVDSMVSATRAGKILGVTLATLRLLRAQGLISHAPACPKGASYFDESEVTGFLKKLKNLTKPRAKTPEDAVPFREAALQCQTSLAEIVACVLDNHLPLFASAPTEARFGDLSVSIRAIRQTTTIPADKALSLGEAGLRLKTDTRTIRALLEHGHIDHILPFSDAKHRRWRVVCAKSVDDFRKNHVSLTELAGSRNRDAANLSKELYRYGVRPLRIGDKCQRFFRWCDVI</sequence>
<evidence type="ECO:0000259" key="1">
    <source>
        <dbReference type="Pfam" id="PF06527"/>
    </source>
</evidence>
<dbReference type="InterPro" id="IPR009492">
    <property type="entry name" value="TniQ"/>
</dbReference>
<dbReference type="AlphaFoldDB" id="A0A8E3AP56"/>
<feature type="domain" description="TniQ" evidence="1">
    <location>
        <begin position="3"/>
        <end position="106"/>
    </location>
</feature>
<dbReference type="Pfam" id="PF06527">
    <property type="entry name" value="TniQ"/>
    <property type="match status" value="1"/>
</dbReference>
<reference evidence="2 3" key="1">
    <citation type="submission" date="2018-04" db="EMBL/GenBank/DDBJ databases">
        <title>Genomic Encyclopedia of Archaeal and Bacterial Type Strains, Phase II (KMG-II): from individual species to whole genera.</title>
        <authorList>
            <person name="Goeker M."/>
        </authorList>
    </citation>
    <scope>NUCLEOTIDE SEQUENCE [LARGE SCALE GENOMIC DNA]</scope>
    <source>
        <strain evidence="2 3">DSM 19783</strain>
    </source>
</reference>
<accession>A0A8E3AP56</accession>
<organism evidence="2 3">
    <name type="scientific">Rhodovulum kholense</name>
    <dbReference type="NCBI Taxonomy" id="453584"/>
    <lineage>
        <taxon>Bacteria</taxon>
        <taxon>Pseudomonadati</taxon>
        <taxon>Pseudomonadota</taxon>
        <taxon>Alphaproteobacteria</taxon>
        <taxon>Rhodobacterales</taxon>
        <taxon>Paracoccaceae</taxon>
        <taxon>Rhodovulum</taxon>
    </lineage>
</organism>
<name>A0A8E3AP56_9RHOB</name>
<comment type="caution">
    <text evidence="2">The sequence shown here is derived from an EMBL/GenBank/DDBJ whole genome shotgun (WGS) entry which is preliminary data.</text>
</comment>
<evidence type="ECO:0000313" key="2">
    <source>
        <dbReference type="EMBL" id="PTW39749.1"/>
    </source>
</evidence>
<dbReference type="EMBL" id="QAYC01000026">
    <property type="protein sequence ID" value="PTW39749.1"/>
    <property type="molecule type" value="Genomic_DNA"/>
</dbReference>
<proteinExistence type="predicted"/>
<dbReference type="Proteomes" id="UP000244037">
    <property type="component" value="Unassembled WGS sequence"/>
</dbReference>
<evidence type="ECO:0000313" key="3">
    <source>
        <dbReference type="Proteomes" id="UP000244037"/>
    </source>
</evidence>
<keyword evidence="3" id="KW-1185">Reference proteome</keyword>